<dbReference type="Gene3D" id="3.10.580.10">
    <property type="entry name" value="CBS-domain"/>
    <property type="match status" value="1"/>
</dbReference>
<comment type="similarity">
    <text evidence="2">Belongs to the UPF0053 family.</text>
</comment>
<dbReference type="InterPro" id="IPR005170">
    <property type="entry name" value="Transptr-assoc_dom"/>
</dbReference>
<dbReference type="SMART" id="SM00116">
    <property type="entry name" value="CBS"/>
    <property type="match status" value="2"/>
</dbReference>
<evidence type="ECO:0000256" key="9">
    <source>
        <dbReference type="PROSITE-ProRule" id="PRU00703"/>
    </source>
</evidence>
<dbReference type="InterPro" id="IPR044751">
    <property type="entry name" value="Ion_transp-like_CBS"/>
</dbReference>
<reference evidence="14" key="1">
    <citation type="submission" date="2021-02" db="EMBL/GenBank/DDBJ databases">
        <title>Natrosporangium hydrolyticum gen. nov., sp. nov, a haloalkaliphilic actinobacterium from a soda solonchak soil.</title>
        <authorList>
            <person name="Sorokin D.Y."/>
            <person name="Khijniak T.V."/>
            <person name="Zakharycheva A.P."/>
            <person name="Boueva O.V."/>
            <person name="Ariskina E.V."/>
            <person name="Hahnke R.L."/>
            <person name="Bunk B."/>
            <person name="Sproer C."/>
            <person name="Schumann P."/>
            <person name="Evtushenko L.I."/>
            <person name="Kublanov I.V."/>
        </authorList>
    </citation>
    <scope>NUCLEOTIDE SEQUENCE</scope>
    <source>
        <strain evidence="14">DSM 106523</strain>
    </source>
</reference>
<evidence type="ECO:0000256" key="10">
    <source>
        <dbReference type="PROSITE-ProRule" id="PRU01193"/>
    </source>
</evidence>
<evidence type="ECO:0000256" key="11">
    <source>
        <dbReference type="SAM" id="Phobius"/>
    </source>
</evidence>
<dbReference type="PANTHER" id="PTHR43099">
    <property type="entry name" value="UPF0053 PROTEIN YRKA"/>
    <property type="match status" value="1"/>
</dbReference>
<feature type="transmembrane region" description="Helical" evidence="11">
    <location>
        <begin position="119"/>
        <end position="141"/>
    </location>
</feature>
<gene>
    <name evidence="14" type="ORF">JQS43_15555</name>
</gene>
<keyword evidence="6 10" id="KW-1133">Transmembrane helix</keyword>
<dbReference type="InterPro" id="IPR046342">
    <property type="entry name" value="CBS_dom_sf"/>
</dbReference>
<dbReference type="SUPFAM" id="SSF56176">
    <property type="entry name" value="FAD-binding/transporter-associated domain-like"/>
    <property type="match status" value="1"/>
</dbReference>
<evidence type="ECO:0000259" key="12">
    <source>
        <dbReference type="PROSITE" id="PS51371"/>
    </source>
</evidence>
<dbReference type="CDD" id="cd04590">
    <property type="entry name" value="CBS_pair_CorC_HlyC_assoc"/>
    <property type="match status" value="1"/>
</dbReference>
<keyword evidence="5" id="KW-0677">Repeat</keyword>
<dbReference type="SUPFAM" id="SSF54631">
    <property type="entry name" value="CBS-domain pair"/>
    <property type="match status" value="1"/>
</dbReference>
<feature type="transmembrane region" description="Helical" evidence="11">
    <location>
        <begin position="86"/>
        <end position="107"/>
    </location>
</feature>
<evidence type="ECO:0000256" key="1">
    <source>
        <dbReference type="ARBA" id="ARBA00004651"/>
    </source>
</evidence>
<dbReference type="Pfam" id="PF00571">
    <property type="entry name" value="CBS"/>
    <property type="match status" value="2"/>
</dbReference>
<protein>
    <submittedName>
        <fullName evidence="14">HlyC/CorC family transporter</fullName>
    </submittedName>
</protein>
<dbReference type="GO" id="GO:0005886">
    <property type="term" value="C:plasma membrane"/>
    <property type="evidence" value="ECO:0007669"/>
    <property type="project" value="UniProtKB-SubCell"/>
</dbReference>
<evidence type="ECO:0000256" key="7">
    <source>
        <dbReference type="ARBA" id="ARBA00023122"/>
    </source>
</evidence>
<dbReference type="Pfam" id="PF01595">
    <property type="entry name" value="CNNM"/>
    <property type="match status" value="1"/>
</dbReference>
<keyword evidence="7 9" id="KW-0129">CBS domain</keyword>
<keyword evidence="15" id="KW-1185">Reference proteome</keyword>
<dbReference type="PANTHER" id="PTHR43099:SF5">
    <property type="entry name" value="HLYC_CORC FAMILY TRANSPORTER"/>
    <property type="match status" value="1"/>
</dbReference>
<feature type="transmembrane region" description="Helical" evidence="11">
    <location>
        <begin position="46"/>
        <end position="74"/>
    </location>
</feature>
<evidence type="ECO:0000256" key="3">
    <source>
        <dbReference type="ARBA" id="ARBA00022475"/>
    </source>
</evidence>
<dbReference type="Proteomes" id="UP000662857">
    <property type="component" value="Chromosome"/>
</dbReference>
<proteinExistence type="inferred from homology"/>
<dbReference type="GO" id="GO:0050660">
    <property type="term" value="F:flavin adenine dinucleotide binding"/>
    <property type="evidence" value="ECO:0007669"/>
    <property type="project" value="InterPro"/>
</dbReference>
<feature type="domain" description="CBS" evidence="12">
    <location>
        <begin position="262"/>
        <end position="319"/>
    </location>
</feature>
<accession>A0A895YPY6</accession>
<sequence length="420" mass="45501">MLSLNAVFAGSEIALISLREGQLRRLERASTSGEVLAKLARDPNRFLATIQIGITLAGFLASATAAVTLAQLILPAYEPLGPAAQPAAVLTITLMLTFLMLVFGELTPKRIAMQHAVRWSLVVARPLYVVSTIATPAVWLLGRATNAAVRLFGGDPSKHRDEMTPAEIRDLVSAHRGFTAEQRLIIAGAIEITERRLRQVLVPRRSVFTLDADTSIKQACGQLAGSGHSRAPVVRNGNLDETLGVVNLRDLVTSDRRQLTDLLRPVVPLPDSLHAAEALRRFKADRQQFALVVDEHGAVAGIVTLEDLVEEVIGEIYDETDRDVQAARRDEDGALLLPGTFPVHDLPDVGVELEHRPKGDYTTVAGMVITALGHLPSQAGERVSIDRWTAEIVAIDRHAITQVRLSSGKRAGPGRPPTPR</sequence>
<evidence type="ECO:0000256" key="5">
    <source>
        <dbReference type="ARBA" id="ARBA00022737"/>
    </source>
</evidence>
<dbReference type="Pfam" id="PF03471">
    <property type="entry name" value="CorC_HlyC"/>
    <property type="match status" value="1"/>
</dbReference>
<evidence type="ECO:0000256" key="2">
    <source>
        <dbReference type="ARBA" id="ARBA00006337"/>
    </source>
</evidence>
<name>A0A895YPY6_9ACTN</name>
<feature type="domain" description="CNNM transmembrane" evidence="13">
    <location>
        <begin position="1"/>
        <end position="194"/>
    </location>
</feature>
<dbReference type="KEGG" id="nhy:JQS43_15555"/>
<evidence type="ECO:0000313" key="15">
    <source>
        <dbReference type="Proteomes" id="UP000662857"/>
    </source>
</evidence>
<dbReference type="InterPro" id="IPR036318">
    <property type="entry name" value="FAD-bd_PCMH-like_sf"/>
</dbReference>
<keyword evidence="8 10" id="KW-0472">Membrane</keyword>
<evidence type="ECO:0000259" key="13">
    <source>
        <dbReference type="PROSITE" id="PS51846"/>
    </source>
</evidence>
<evidence type="ECO:0000256" key="4">
    <source>
        <dbReference type="ARBA" id="ARBA00022692"/>
    </source>
</evidence>
<dbReference type="PROSITE" id="PS51846">
    <property type="entry name" value="CNNM"/>
    <property type="match status" value="1"/>
</dbReference>
<dbReference type="InterPro" id="IPR002550">
    <property type="entry name" value="CNNM"/>
</dbReference>
<dbReference type="Gene3D" id="3.30.465.10">
    <property type="match status" value="1"/>
</dbReference>
<evidence type="ECO:0000256" key="6">
    <source>
        <dbReference type="ARBA" id="ARBA00022989"/>
    </source>
</evidence>
<keyword evidence="3" id="KW-1003">Cell membrane</keyword>
<dbReference type="PROSITE" id="PS51371">
    <property type="entry name" value="CBS"/>
    <property type="match status" value="2"/>
</dbReference>
<evidence type="ECO:0000256" key="8">
    <source>
        <dbReference type="ARBA" id="ARBA00023136"/>
    </source>
</evidence>
<dbReference type="InterPro" id="IPR051676">
    <property type="entry name" value="UPF0053_domain"/>
</dbReference>
<dbReference type="InterPro" id="IPR000644">
    <property type="entry name" value="CBS_dom"/>
</dbReference>
<dbReference type="SMART" id="SM01091">
    <property type="entry name" value="CorC_HlyC"/>
    <property type="match status" value="1"/>
</dbReference>
<comment type="subcellular location">
    <subcellularLocation>
        <location evidence="1">Cell membrane</location>
        <topology evidence="1">Multi-pass membrane protein</topology>
    </subcellularLocation>
</comment>
<dbReference type="AlphaFoldDB" id="A0A895YPY6"/>
<organism evidence="14 15">
    <name type="scientific">Natronosporangium hydrolyticum</name>
    <dbReference type="NCBI Taxonomy" id="2811111"/>
    <lineage>
        <taxon>Bacteria</taxon>
        <taxon>Bacillati</taxon>
        <taxon>Actinomycetota</taxon>
        <taxon>Actinomycetes</taxon>
        <taxon>Micromonosporales</taxon>
        <taxon>Micromonosporaceae</taxon>
        <taxon>Natronosporangium</taxon>
    </lineage>
</organism>
<feature type="domain" description="CBS" evidence="12">
    <location>
        <begin position="203"/>
        <end position="261"/>
    </location>
</feature>
<dbReference type="InterPro" id="IPR016169">
    <property type="entry name" value="FAD-bd_PCMH_sub2"/>
</dbReference>
<keyword evidence="4 10" id="KW-0812">Transmembrane</keyword>
<dbReference type="EMBL" id="CP070499">
    <property type="protein sequence ID" value="QSB17353.1"/>
    <property type="molecule type" value="Genomic_DNA"/>
</dbReference>
<evidence type="ECO:0000313" key="14">
    <source>
        <dbReference type="EMBL" id="QSB17353.1"/>
    </source>
</evidence>